<organism evidence="2 4">
    <name type="scientific">Superficieibacter electus</name>
    <dbReference type="NCBI Taxonomy" id="2022662"/>
    <lineage>
        <taxon>Bacteria</taxon>
        <taxon>Pseudomonadati</taxon>
        <taxon>Pseudomonadota</taxon>
        <taxon>Gammaproteobacteria</taxon>
        <taxon>Enterobacterales</taxon>
        <taxon>Enterobacteriaceae</taxon>
        <taxon>Superficieibacter</taxon>
    </lineage>
</organism>
<evidence type="ECO:0000313" key="3">
    <source>
        <dbReference type="Proteomes" id="UP000237073"/>
    </source>
</evidence>
<dbReference type="Proteomes" id="UP000247005">
    <property type="component" value="Unassembled WGS sequence"/>
</dbReference>
<dbReference type="EMBL" id="PQGE01000010">
    <property type="protein sequence ID" value="POP44315.1"/>
    <property type="molecule type" value="Genomic_DNA"/>
</dbReference>
<evidence type="ECO:0000313" key="1">
    <source>
        <dbReference type="EMBL" id="POP44315.1"/>
    </source>
</evidence>
<comment type="caution">
    <text evidence="2">The sequence shown here is derived from an EMBL/GenBank/DDBJ whole genome shotgun (WGS) entry which is preliminary data.</text>
</comment>
<name>A0A2P5GUW4_9ENTR</name>
<dbReference type="AlphaFoldDB" id="A0A2P5GUW4"/>
<proteinExistence type="predicted"/>
<protein>
    <submittedName>
        <fullName evidence="2">Uncharacterized protein</fullName>
    </submittedName>
</protein>
<sequence>MSYGDKCKCIIKFGTCLPFIDMDLTQDEVNYFDDYPLSEIDDFFLGRYIPDSMDSSTDEACIFYAEEPDLFYSWYNGLDNKKLPKLVSFYADLIKQI</sequence>
<keyword evidence="3" id="KW-1185">Reference proteome</keyword>
<evidence type="ECO:0000313" key="2">
    <source>
        <dbReference type="EMBL" id="POP50333.1"/>
    </source>
</evidence>
<accession>A0A2P5GUW4</accession>
<gene>
    <name evidence="2" type="ORF">CHU32_02605</name>
    <name evidence="1" type="ORF">CHU33_12715</name>
</gene>
<evidence type="ECO:0000313" key="4">
    <source>
        <dbReference type="Proteomes" id="UP000247005"/>
    </source>
</evidence>
<dbReference type="EMBL" id="PQGD01000002">
    <property type="protein sequence ID" value="POP50333.1"/>
    <property type="molecule type" value="Genomic_DNA"/>
</dbReference>
<dbReference type="Proteomes" id="UP000237073">
    <property type="component" value="Unassembled WGS sequence"/>
</dbReference>
<reference evidence="3 4" key="1">
    <citation type="submission" date="2018-01" db="EMBL/GenBank/DDBJ databases">
        <title>Superficieibacter electus gen. nov., sp. nov., an extended-spectrum beta-lactamase possessing member of the Enterobacteriaceae family, isolated from intensive care unit surfaces.</title>
        <authorList>
            <person name="Potter R.F."/>
            <person name="D'Souza A.W."/>
        </authorList>
    </citation>
    <scope>NUCLEOTIDE SEQUENCE [LARGE SCALE GENOMIC DNA]</scope>
    <source>
        <strain evidence="2 4">BP-1</strain>
        <strain evidence="1 3">BP-2</strain>
    </source>
</reference>